<dbReference type="InterPro" id="IPR001841">
    <property type="entry name" value="Znf_RING"/>
</dbReference>
<dbReference type="Gene3D" id="3.30.40.10">
    <property type="entry name" value="Zinc/RING finger domain, C3HC4 (zinc finger)"/>
    <property type="match status" value="1"/>
</dbReference>
<name>A0A7S3JUX4_9STRA</name>
<dbReference type="GO" id="GO:0005737">
    <property type="term" value="C:cytoplasm"/>
    <property type="evidence" value="ECO:0007669"/>
    <property type="project" value="UniProtKB-SubCell"/>
</dbReference>
<dbReference type="EMBL" id="HBIJ01009295">
    <property type="protein sequence ID" value="CAE0365784.1"/>
    <property type="molecule type" value="Transcribed_RNA"/>
</dbReference>
<dbReference type="GO" id="GO:0045944">
    <property type="term" value="P:positive regulation of transcription by RNA polymerase II"/>
    <property type="evidence" value="ECO:0007669"/>
    <property type="project" value="TreeGrafter"/>
</dbReference>
<evidence type="ECO:0000256" key="3">
    <source>
        <dbReference type="ARBA" id="ARBA00022723"/>
    </source>
</evidence>
<reference evidence="8" key="1">
    <citation type="submission" date="2021-01" db="EMBL/GenBank/DDBJ databases">
        <authorList>
            <person name="Corre E."/>
            <person name="Pelletier E."/>
            <person name="Niang G."/>
            <person name="Scheremetjew M."/>
            <person name="Finn R."/>
            <person name="Kale V."/>
            <person name="Holt S."/>
            <person name="Cochrane G."/>
            <person name="Meng A."/>
            <person name="Brown T."/>
            <person name="Cohen L."/>
        </authorList>
    </citation>
    <scope>NUCLEOTIDE SEQUENCE</scope>
    <source>
        <strain evidence="8">CCMP1510</strain>
    </source>
</reference>
<sequence length="298" mass="33364">MTEDRRPISNSGAYGAFENNGLMLLVSDADDDVSELCIDAEIAPGWPSVCAVMIPSIKGWECAICLDTLVAPVSTKCGHIFCAECIVHHALMFEVSRSRKCPCCLSALEACDLRPLYIRPPHVKDDCFQLMERDRSQRSAWPHGCGHKGLPYVDEIAFCKIFLCDANQAWNCVEPFFSMIKNDAAYAVLDSVCAAYVARHAARQKTKTINTTLDEDKKNRFLFYGAVNGASSFLHPLLLRSLLARAENNPDKLPKFIKLCTTKKKKILYQAIHRKICLVSWSKKTIAVDCSFTTRCRD</sequence>
<proteinExistence type="predicted"/>
<keyword evidence="4 6" id="KW-0863">Zinc-finger</keyword>
<dbReference type="InterPro" id="IPR017907">
    <property type="entry name" value="Znf_RING_CS"/>
</dbReference>
<keyword evidence="5" id="KW-0862">Zinc</keyword>
<evidence type="ECO:0000256" key="6">
    <source>
        <dbReference type="PROSITE-ProRule" id="PRU00175"/>
    </source>
</evidence>
<feature type="domain" description="RING-type" evidence="7">
    <location>
        <begin position="62"/>
        <end position="104"/>
    </location>
</feature>
<dbReference type="PROSITE" id="PS00518">
    <property type="entry name" value="ZF_RING_1"/>
    <property type="match status" value="1"/>
</dbReference>
<dbReference type="PANTHER" id="PTHR12983">
    <property type="entry name" value="RING FINGER 10 FAMILY MEMBER"/>
    <property type="match status" value="1"/>
</dbReference>
<evidence type="ECO:0000256" key="2">
    <source>
        <dbReference type="ARBA" id="ARBA00022490"/>
    </source>
</evidence>
<gene>
    <name evidence="8" type="ORF">ALAG00032_LOCUS6528</name>
</gene>
<protein>
    <recommendedName>
        <fullName evidence="7">RING-type domain-containing protein</fullName>
    </recommendedName>
</protein>
<dbReference type="Pfam" id="PF13445">
    <property type="entry name" value="zf-RING_UBOX"/>
    <property type="match status" value="1"/>
</dbReference>
<dbReference type="InterPro" id="IPR013083">
    <property type="entry name" value="Znf_RING/FYVE/PHD"/>
</dbReference>
<organism evidence="8">
    <name type="scientific">Aureoumbra lagunensis</name>
    <dbReference type="NCBI Taxonomy" id="44058"/>
    <lineage>
        <taxon>Eukaryota</taxon>
        <taxon>Sar</taxon>
        <taxon>Stramenopiles</taxon>
        <taxon>Ochrophyta</taxon>
        <taxon>Pelagophyceae</taxon>
        <taxon>Pelagomonadales</taxon>
        <taxon>Aureoumbra</taxon>
    </lineage>
</organism>
<evidence type="ECO:0000313" key="8">
    <source>
        <dbReference type="EMBL" id="CAE0365784.1"/>
    </source>
</evidence>
<comment type="subcellular location">
    <subcellularLocation>
        <location evidence="1">Cytoplasm</location>
    </subcellularLocation>
</comment>
<dbReference type="AlphaFoldDB" id="A0A7S3JUX4"/>
<dbReference type="SUPFAM" id="SSF57850">
    <property type="entry name" value="RING/U-box"/>
    <property type="match status" value="1"/>
</dbReference>
<evidence type="ECO:0000259" key="7">
    <source>
        <dbReference type="PROSITE" id="PS50089"/>
    </source>
</evidence>
<dbReference type="InterPro" id="IPR027370">
    <property type="entry name" value="Znf-RING_euk"/>
</dbReference>
<evidence type="ECO:0000256" key="5">
    <source>
        <dbReference type="ARBA" id="ARBA00022833"/>
    </source>
</evidence>
<dbReference type="SMART" id="SM00184">
    <property type="entry name" value="RING"/>
    <property type="match status" value="1"/>
</dbReference>
<dbReference type="PANTHER" id="PTHR12983:SF9">
    <property type="entry name" value="E3 UBIQUITIN-PROTEIN LIGASE RNF10"/>
    <property type="match status" value="1"/>
</dbReference>
<dbReference type="InterPro" id="IPR039739">
    <property type="entry name" value="MAG2/RNF10"/>
</dbReference>
<dbReference type="GO" id="GO:0000976">
    <property type="term" value="F:transcription cis-regulatory region binding"/>
    <property type="evidence" value="ECO:0007669"/>
    <property type="project" value="TreeGrafter"/>
</dbReference>
<accession>A0A7S3JUX4</accession>
<keyword evidence="3" id="KW-0479">Metal-binding</keyword>
<evidence type="ECO:0000256" key="4">
    <source>
        <dbReference type="ARBA" id="ARBA00022771"/>
    </source>
</evidence>
<keyword evidence="2" id="KW-0963">Cytoplasm</keyword>
<dbReference type="PROSITE" id="PS50089">
    <property type="entry name" value="ZF_RING_2"/>
    <property type="match status" value="1"/>
</dbReference>
<dbReference type="GO" id="GO:0008270">
    <property type="term" value="F:zinc ion binding"/>
    <property type="evidence" value="ECO:0007669"/>
    <property type="project" value="UniProtKB-KW"/>
</dbReference>
<evidence type="ECO:0000256" key="1">
    <source>
        <dbReference type="ARBA" id="ARBA00004496"/>
    </source>
</evidence>